<evidence type="ECO:0000256" key="1">
    <source>
        <dbReference type="SAM" id="Phobius"/>
    </source>
</evidence>
<name>A0A0J7YTP7_STRVR</name>
<reference evidence="2 3" key="1">
    <citation type="submission" date="2015-06" db="EMBL/GenBank/DDBJ databases">
        <authorList>
            <person name="Ju K.-S."/>
            <person name="Doroghazi J.R."/>
            <person name="Metcalf W.W."/>
        </authorList>
    </citation>
    <scope>NUCLEOTIDE SEQUENCE [LARGE SCALE GENOMIC DNA]</scope>
    <source>
        <strain evidence="2 3">NRRL 3414</strain>
    </source>
</reference>
<dbReference type="Proteomes" id="UP000037432">
    <property type="component" value="Unassembled WGS sequence"/>
</dbReference>
<keyword evidence="1" id="KW-0812">Transmembrane</keyword>
<accession>A0A0J7YTP7</accession>
<evidence type="ECO:0000313" key="2">
    <source>
        <dbReference type="EMBL" id="KMS66832.1"/>
    </source>
</evidence>
<keyword evidence="1" id="KW-1133">Transmembrane helix</keyword>
<comment type="caution">
    <text evidence="2">The sequence shown here is derived from an EMBL/GenBank/DDBJ whole genome shotgun (WGS) entry which is preliminary data.</text>
</comment>
<proteinExistence type="predicted"/>
<protein>
    <submittedName>
        <fullName evidence="2">Uncharacterized protein</fullName>
    </submittedName>
</protein>
<feature type="transmembrane region" description="Helical" evidence="1">
    <location>
        <begin position="6"/>
        <end position="30"/>
    </location>
</feature>
<dbReference type="EMBL" id="LFNT01000132">
    <property type="protein sequence ID" value="KMS66832.1"/>
    <property type="molecule type" value="Genomic_DNA"/>
</dbReference>
<keyword evidence="1" id="KW-0472">Membrane</keyword>
<evidence type="ECO:0000313" key="3">
    <source>
        <dbReference type="Proteomes" id="UP000037432"/>
    </source>
</evidence>
<dbReference type="PATRIC" id="fig|1938.3.peg.1505"/>
<dbReference type="AlphaFoldDB" id="A0A0J7YTP7"/>
<gene>
    <name evidence="2" type="ORF">ACM01_44875</name>
</gene>
<organism evidence="2 3">
    <name type="scientific">Streptomyces viridochromogenes</name>
    <dbReference type="NCBI Taxonomy" id="1938"/>
    <lineage>
        <taxon>Bacteria</taxon>
        <taxon>Bacillati</taxon>
        <taxon>Actinomycetota</taxon>
        <taxon>Actinomycetes</taxon>
        <taxon>Kitasatosporales</taxon>
        <taxon>Streptomycetaceae</taxon>
        <taxon>Streptomyces</taxon>
    </lineage>
</organism>
<sequence>MDSVTLVALVGVGGTAVAALGGVAGGVWVARIGERGERALEQERVRRSVYGACAEALLVRRDVVTRLMDVLNKPETDEGRARERLEHAQAAQDELGAAVGAVAVEGPEEVADCAVAAADRLGAWVDEVIWWFELGRPHGQRRTIVELQGRALEKVDEFLKECRTALHPEPRRRWPHPIKRLRWQLGLRRTRKHLGFPRR</sequence>
<dbReference type="RefSeq" id="WP_048587320.1">
    <property type="nucleotide sequence ID" value="NZ_LFNT01000132.1"/>
</dbReference>
<dbReference type="OrthoDB" id="4340390at2"/>